<dbReference type="Proteomes" id="UP000694005">
    <property type="component" value="Chromosome A03"/>
</dbReference>
<evidence type="ECO:0000313" key="1">
    <source>
        <dbReference type="EMBL" id="CAG7880457.1"/>
    </source>
</evidence>
<proteinExistence type="predicted"/>
<feature type="non-terminal residue" evidence="1">
    <location>
        <position position="59"/>
    </location>
</feature>
<organism evidence="1 2">
    <name type="scientific">Brassica campestris</name>
    <name type="common">Field mustard</name>
    <dbReference type="NCBI Taxonomy" id="3711"/>
    <lineage>
        <taxon>Eukaryota</taxon>
        <taxon>Viridiplantae</taxon>
        <taxon>Streptophyta</taxon>
        <taxon>Embryophyta</taxon>
        <taxon>Tracheophyta</taxon>
        <taxon>Spermatophyta</taxon>
        <taxon>Magnoliopsida</taxon>
        <taxon>eudicotyledons</taxon>
        <taxon>Gunneridae</taxon>
        <taxon>Pentapetalae</taxon>
        <taxon>rosids</taxon>
        <taxon>malvids</taxon>
        <taxon>Brassicales</taxon>
        <taxon>Brassicaceae</taxon>
        <taxon>Brassiceae</taxon>
        <taxon>Brassica</taxon>
    </lineage>
</organism>
<gene>
    <name evidence="1" type="ORF">BRAPAZ1V2_A03P18000.2</name>
</gene>
<accession>A0A8D9GGZ0</accession>
<name>A0A8D9GGZ0_BRACM</name>
<protein>
    <submittedName>
        <fullName evidence="1">Uncharacterized protein</fullName>
    </submittedName>
</protein>
<dbReference type="EMBL" id="LS974619">
    <property type="protein sequence ID" value="CAG7880457.1"/>
    <property type="molecule type" value="Genomic_DNA"/>
</dbReference>
<dbReference type="AlphaFoldDB" id="A0A8D9GGZ0"/>
<reference evidence="1 2" key="1">
    <citation type="submission" date="2021-07" db="EMBL/GenBank/DDBJ databases">
        <authorList>
            <consortium name="Genoscope - CEA"/>
            <person name="William W."/>
        </authorList>
    </citation>
    <scope>NUCLEOTIDE SEQUENCE [LARGE SCALE GENOMIC DNA]</scope>
</reference>
<evidence type="ECO:0000313" key="2">
    <source>
        <dbReference type="Proteomes" id="UP000694005"/>
    </source>
</evidence>
<dbReference type="Gramene" id="A03p18000.2_BraZ1">
    <property type="protein sequence ID" value="A03p18000.2_BraZ1.CDS"/>
    <property type="gene ID" value="A03g18000.2_BraZ1"/>
</dbReference>
<sequence>MGYKMFRYFPSLLILSRSAVVTRCNHLPRVTAIILGSPENHIVSSPHSPLSSYEISLAV</sequence>